<protein>
    <submittedName>
        <fullName evidence="1">Uncharacterized protein</fullName>
    </submittedName>
</protein>
<sequence length="77" mass="8406">MLTLSTADISELEQSFGCQISCSSCIRTIFIVSDSDIVAELSAAGWQQAINDNEFFPCVCPRCVAELKENELEQGEA</sequence>
<dbReference type="Proteomes" id="UP000527352">
    <property type="component" value="Unassembled WGS sequence"/>
</dbReference>
<name>A0ABX1KPC9_9GAMM</name>
<dbReference type="EMBL" id="JABAEB010000006">
    <property type="protein sequence ID" value="NLQ23504.1"/>
    <property type="molecule type" value="Genomic_DNA"/>
</dbReference>
<dbReference type="RefSeq" id="WP_168825297.1">
    <property type="nucleotide sequence ID" value="NZ_JABAEB010000006.1"/>
</dbReference>
<evidence type="ECO:0000313" key="1">
    <source>
        <dbReference type="EMBL" id="NLQ23504.1"/>
    </source>
</evidence>
<keyword evidence="2" id="KW-1185">Reference proteome</keyword>
<proteinExistence type="predicted"/>
<organism evidence="1 2">
    <name type="scientific">Shewanella oncorhynchi</name>
    <dbReference type="NCBI Taxonomy" id="2726434"/>
    <lineage>
        <taxon>Bacteria</taxon>
        <taxon>Pseudomonadati</taxon>
        <taxon>Pseudomonadota</taxon>
        <taxon>Gammaproteobacteria</taxon>
        <taxon>Alteromonadales</taxon>
        <taxon>Shewanellaceae</taxon>
        <taxon>Shewanella</taxon>
    </lineage>
</organism>
<comment type="caution">
    <text evidence="1">The sequence shown here is derived from an EMBL/GenBank/DDBJ whole genome shotgun (WGS) entry which is preliminary data.</text>
</comment>
<accession>A0ABX1KPC9</accession>
<reference evidence="1 2" key="1">
    <citation type="submission" date="2020-04" db="EMBL/GenBank/DDBJ databases">
        <title>The first description of lens atrophy caused by putative novel Shewanella sp. that is a new emerging pathogen for cultured rainbow trout?</title>
        <authorList>
            <person name="Saticioglu I.B."/>
            <person name="Duman M."/>
            <person name="Altun S."/>
        </authorList>
    </citation>
    <scope>NUCLEOTIDE SEQUENCE [LARGE SCALE GENOMIC DNA]</scope>
    <source>
        <strain evidence="1 2">S-1</strain>
    </source>
</reference>
<gene>
    <name evidence="1" type="ORF">HGO26_11565</name>
</gene>
<evidence type="ECO:0000313" key="2">
    <source>
        <dbReference type="Proteomes" id="UP000527352"/>
    </source>
</evidence>